<dbReference type="Proteomes" id="UP000295818">
    <property type="component" value="Unassembled WGS sequence"/>
</dbReference>
<name>A0ABY2B602_9ACTN</name>
<comment type="caution">
    <text evidence="1">The sequence shown here is derived from an EMBL/GenBank/DDBJ whole genome shotgun (WGS) entry which is preliminary data.</text>
</comment>
<evidence type="ECO:0008006" key="3">
    <source>
        <dbReference type="Google" id="ProtNLM"/>
    </source>
</evidence>
<accession>A0ABY2B602</accession>
<protein>
    <recommendedName>
        <fullName evidence="3">Lsr2 protein</fullName>
    </recommendedName>
</protein>
<evidence type="ECO:0000313" key="1">
    <source>
        <dbReference type="EMBL" id="TCO08101.1"/>
    </source>
</evidence>
<sequence length="65" mass="7559">MERTQQTVRLSGGPGNGQVFYVHDWEERRRAAERMGRTPNDVRGWALGYRPERPGSETWIWTGGR</sequence>
<keyword evidence="2" id="KW-1185">Reference proteome</keyword>
<evidence type="ECO:0000313" key="2">
    <source>
        <dbReference type="Proteomes" id="UP000295818"/>
    </source>
</evidence>
<dbReference type="RefSeq" id="WP_132197584.1">
    <property type="nucleotide sequence ID" value="NZ_SLWM01000049.1"/>
</dbReference>
<dbReference type="EMBL" id="SLWM01000049">
    <property type="protein sequence ID" value="TCO08101.1"/>
    <property type="molecule type" value="Genomic_DNA"/>
</dbReference>
<gene>
    <name evidence="1" type="ORF">EV644_14910</name>
</gene>
<organism evidence="1 2">
    <name type="scientific">Kribbella orskensis</name>
    <dbReference type="NCBI Taxonomy" id="2512216"/>
    <lineage>
        <taxon>Bacteria</taxon>
        <taxon>Bacillati</taxon>
        <taxon>Actinomycetota</taxon>
        <taxon>Actinomycetes</taxon>
        <taxon>Propionibacteriales</taxon>
        <taxon>Kribbellaceae</taxon>
        <taxon>Kribbella</taxon>
    </lineage>
</organism>
<proteinExistence type="predicted"/>
<reference evidence="1 2" key="1">
    <citation type="journal article" date="2015" name="Stand. Genomic Sci.">
        <title>Genomic Encyclopedia of Bacterial and Archaeal Type Strains, Phase III: the genomes of soil and plant-associated and newly described type strains.</title>
        <authorList>
            <person name="Whitman W.B."/>
            <person name="Woyke T."/>
            <person name="Klenk H.P."/>
            <person name="Zhou Y."/>
            <person name="Lilburn T.G."/>
            <person name="Beck B.J."/>
            <person name="De Vos P."/>
            <person name="Vandamme P."/>
            <person name="Eisen J.A."/>
            <person name="Garrity G."/>
            <person name="Hugenholtz P."/>
            <person name="Kyrpides N.C."/>
        </authorList>
    </citation>
    <scope>NUCLEOTIDE SEQUENCE [LARGE SCALE GENOMIC DNA]</scope>
    <source>
        <strain evidence="1 2">VKM Ac-2538</strain>
    </source>
</reference>